<accession>A0A328WJX1</accession>
<dbReference type="Proteomes" id="UP000249518">
    <property type="component" value="Unassembled WGS sequence"/>
</dbReference>
<evidence type="ECO:0000313" key="2">
    <source>
        <dbReference type="Proteomes" id="UP000249518"/>
    </source>
</evidence>
<keyword evidence="2" id="KW-1185">Reference proteome</keyword>
<gene>
    <name evidence="1" type="ORF">B0I10_11716</name>
</gene>
<dbReference type="AlphaFoldDB" id="A0A328WJX1"/>
<proteinExistence type="predicted"/>
<dbReference type="OrthoDB" id="1144234at2"/>
<reference evidence="1 2" key="1">
    <citation type="submission" date="2018-06" db="EMBL/GenBank/DDBJ databases">
        <title>Genomic Encyclopedia of Type Strains, Phase III (KMG-III): the genomes of soil and plant-associated and newly described type strains.</title>
        <authorList>
            <person name="Whitman W."/>
        </authorList>
    </citation>
    <scope>NUCLEOTIDE SEQUENCE [LARGE SCALE GENOMIC DNA]</scope>
    <source>
        <strain evidence="1 2">CGMCC 1.12504</strain>
    </source>
</reference>
<name>A0A328WJX1_9FLAO</name>
<organism evidence="1 2">
    <name type="scientific">Flavobacterium lacus</name>
    <dbReference type="NCBI Taxonomy" id="1353778"/>
    <lineage>
        <taxon>Bacteria</taxon>
        <taxon>Pseudomonadati</taxon>
        <taxon>Bacteroidota</taxon>
        <taxon>Flavobacteriia</taxon>
        <taxon>Flavobacteriales</taxon>
        <taxon>Flavobacteriaceae</taxon>
        <taxon>Flavobacterium</taxon>
    </lineage>
</organism>
<sequence>MGTSKRFNETVNKLYKAFHENNLKPLSFQHCAVGTILDHKTYWKEFSDANGSLQLNYVGVVHQRLERKFNGYSPLELLEIEKTFLQGCGYQLPLHHTTFSSKKVGKKVLFNGLEAVIVLLCKFDNIPNVMNCSALFDYDGKQFHSTQTKYQDLVGV</sequence>
<protein>
    <recommendedName>
        <fullName evidence="3">Na(+)-translocating NADH-quinone reductase subunit F</fullName>
    </recommendedName>
</protein>
<evidence type="ECO:0008006" key="3">
    <source>
        <dbReference type="Google" id="ProtNLM"/>
    </source>
</evidence>
<evidence type="ECO:0000313" key="1">
    <source>
        <dbReference type="EMBL" id="RAR46521.1"/>
    </source>
</evidence>
<dbReference type="RefSeq" id="WP_112087200.1">
    <property type="nucleotide sequence ID" value="NZ_QLSV01000017.1"/>
</dbReference>
<comment type="caution">
    <text evidence="1">The sequence shown here is derived from an EMBL/GenBank/DDBJ whole genome shotgun (WGS) entry which is preliminary data.</text>
</comment>
<dbReference type="EMBL" id="QLSV01000017">
    <property type="protein sequence ID" value="RAR46521.1"/>
    <property type="molecule type" value="Genomic_DNA"/>
</dbReference>